<feature type="compositionally biased region" description="Basic and acidic residues" evidence="2">
    <location>
        <begin position="53"/>
        <end position="84"/>
    </location>
</feature>
<feature type="region of interest" description="Disordered" evidence="2">
    <location>
        <begin position="1"/>
        <end position="110"/>
    </location>
</feature>
<feature type="region of interest" description="Disordered" evidence="2">
    <location>
        <begin position="612"/>
        <end position="648"/>
    </location>
</feature>
<gene>
    <name evidence="4" type="ORF">BDV96DRAFT_568432</name>
</gene>
<feature type="compositionally biased region" description="Acidic residues" evidence="2">
    <location>
        <begin position="453"/>
        <end position="471"/>
    </location>
</feature>
<sequence length="648" mass="73981">MAKHEGILNGTHHKKSNGSAHRDPVDERPAKKAKLLDDSDDSESDDGGVSLKVNEEFAKRFEHNKKREEKQRLEEKYGKGKTFNDDEDDEDSEEDVSEDDAGEFATEDLDAQISATLQAIRSKDPRVYDKSTKFFREEDAASQDGSNASKKGQSMTLRQYHTKNLLEGRNDSDEEEDEAPKTHAQEQEETRQQLIKELQAADDDEEDDFMVAKSKPQKSKQKRVKITEEDIENADKDPETFLSNFMAARAWVPTGESHWQPLESDDEEEEEAAETYESAYNMYFENPEGANERLVTYARDTVANTSVRRDDKNGRRKAREAARAKREVERLEREEELQRLRKYKIEDIEEKVKKIRKTAGLTGRDFKMEDWADVLEADWSDDQWDQEMKNRFGDSYYQAGNDVEASESEEEAESASNTRKKPKKPKWDDDIDIADLVSDFEDKEDDKPAFTLSDEEENAEDGAEMDIDDSEEAKPKAKSSKQRKKERLDAKSSARRDRRLIENLVDSNLEYEKALAANPKAPAVFRYRETSPTDFGMTPRDILLASDKQLNEFAGLKKLAAFRDPAKKKKDKKHLSKKARLRQWRVETFGDAEGPKGGFEVLLGDEAGVDGVAAAPNANDGVDIRESGSRSTRRKKKNKKRNADAVEV</sequence>
<evidence type="ECO:0000256" key="2">
    <source>
        <dbReference type="SAM" id="MobiDB-lite"/>
    </source>
</evidence>
<feature type="compositionally biased region" description="Acidic residues" evidence="2">
    <location>
        <begin position="404"/>
        <end position="413"/>
    </location>
</feature>
<proteinExistence type="inferred from homology"/>
<feature type="compositionally biased region" description="Acidic residues" evidence="2">
    <location>
        <begin position="200"/>
        <end position="209"/>
    </location>
</feature>
<dbReference type="InterPro" id="IPR018034">
    <property type="entry name" value="Kri1"/>
</dbReference>
<dbReference type="GO" id="GO:0005730">
    <property type="term" value="C:nucleolus"/>
    <property type="evidence" value="ECO:0007669"/>
    <property type="project" value="TreeGrafter"/>
</dbReference>
<feature type="compositionally biased region" description="Basic and acidic residues" evidence="2">
    <location>
        <begin position="225"/>
        <end position="239"/>
    </location>
</feature>
<feature type="region of interest" description="Disordered" evidence="2">
    <location>
        <begin position="134"/>
        <end position="239"/>
    </location>
</feature>
<name>A0A6A5ZI70_9PLEO</name>
<evidence type="ECO:0000313" key="5">
    <source>
        <dbReference type="Proteomes" id="UP000799770"/>
    </source>
</evidence>
<dbReference type="Pfam" id="PF05178">
    <property type="entry name" value="Kri1"/>
    <property type="match status" value="1"/>
</dbReference>
<feature type="compositionally biased region" description="Acidic residues" evidence="2">
    <location>
        <begin position="85"/>
        <end position="110"/>
    </location>
</feature>
<feature type="compositionally biased region" description="Basic and acidic residues" evidence="2">
    <location>
        <begin position="486"/>
        <end position="499"/>
    </location>
</feature>
<feature type="domain" description="Kri1-like C-terminal" evidence="3">
    <location>
        <begin position="501"/>
        <end position="587"/>
    </location>
</feature>
<dbReference type="GO" id="GO:0030686">
    <property type="term" value="C:90S preribosome"/>
    <property type="evidence" value="ECO:0007669"/>
    <property type="project" value="TreeGrafter"/>
</dbReference>
<accession>A0A6A5ZI70</accession>
<organism evidence="4 5">
    <name type="scientific">Lophiotrema nucula</name>
    <dbReference type="NCBI Taxonomy" id="690887"/>
    <lineage>
        <taxon>Eukaryota</taxon>
        <taxon>Fungi</taxon>
        <taxon>Dikarya</taxon>
        <taxon>Ascomycota</taxon>
        <taxon>Pezizomycotina</taxon>
        <taxon>Dothideomycetes</taxon>
        <taxon>Pleosporomycetidae</taxon>
        <taxon>Pleosporales</taxon>
        <taxon>Lophiotremataceae</taxon>
        <taxon>Lophiotrema</taxon>
    </lineage>
</organism>
<dbReference type="PANTHER" id="PTHR14490">
    <property type="entry name" value="ZINC FINGER, ZZ TYPE"/>
    <property type="match status" value="1"/>
</dbReference>
<dbReference type="AlphaFoldDB" id="A0A6A5ZI70"/>
<protein>
    <submittedName>
        <fullName evidence="4">KRI1-like family C-terminal-domain-containing protein</fullName>
    </submittedName>
</protein>
<dbReference type="PANTHER" id="PTHR14490:SF5">
    <property type="entry name" value="PROTEIN KRI1 HOMOLOG"/>
    <property type="match status" value="1"/>
</dbReference>
<feature type="compositionally biased region" description="Basic and acidic residues" evidence="2">
    <location>
        <begin position="179"/>
        <end position="191"/>
    </location>
</feature>
<feature type="region of interest" description="Disordered" evidence="2">
    <location>
        <begin position="395"/>
        <end position="499"/>
    </location>
</feature>
<dbReference type="Proteomes" id="UP000799770">
    <property type="component" value="Unassembled WGS sequence"/>
</dbReference>
<reference evidence="4" key="1">
    <citation type="journal article" date="2020" name="Stud. Mycol.">
        <title>101 Dothideomycetes genomes: a test case for predicting lifestyles and emergence of pathogens.</title>
        <authorList>
            <person name="Haridas S."/>
            <person name="Albert R."/>
            <person name="Binder M."/>
            <person name="Bloem J."/>
            <person name="Labutti K."/>
            <person name="Salamov A."/>
            <person name="Andreopoulos B."/>
            <person name="Baker S."/>
            <person name="Barry K."/>
            <person name="Bills G."/>
            <person name="Bluhm B."/>
            <person name="Cannon C."/>
            <person name="Castanera R."/>
            <person name="Culley D."/>
            <person name="Daum C."/>
            <person name="Ezra D."/>
            <person name="Gonzalez J."/>
            <person name="Henrissat B."/>
            <person name="Kuo A."/>
            <person name="Liang C."/>
            <person name="Lipzen A."/>
            <person name="Lutzoni F."/>
            <person name="Magnuson J."/>
            <person name="Mondo S."/>
            <person name="Nolan M."/>
            <person name="Ohm R."/>
            <person name="Pangilinan J."/>
            <person name="Park H.-J."/>
            <person name="Ramirez L."/>
            <person name="Alfaro M."/>
            <person name="Sun H."/>
            <person name="Tritt A."/>
            <person name="Yoshinaga Y."/>
            <person name="Zwiers L.-H."/>
            <person name="Turgeon B."/>
            <person name="Goodwin S."/>
            <person name="Spatafora J."/>
            <person name="Crous P."/>
            <person name="Grigoriev I."/>
        </authorList>
    </citation>
    <scope>NUCLEOTIDE SEQUENCE</scope>
    <source>
        <strain evidence="4">CBS 627.86</strain>
    </source>
</reference>
<feature type="compositionally biased region" description="Acidic residues" evidence="2">
    <location>
        <begin position="429"/>
        <end position="444"/>
    </location>
</feature>
<dbReference type="OrthoDB" id="10252032at2759"/>
<feature type="compositionally biased region" description="Basic residues" evidence="2">
    <location>
        <begin position="215"/>
        <end position="224"/>
    </location>
</feature>
<comment type="similarity">
    <text evidence="1">Belongs to the KRI1 family.</text>
</comment>
<evidence type="ECO:0000313" key="4">
    <source>
        <dbReference type="EMBL" id="KAF2118754.1"/>
    </source>
</evidence>
<feature type="compositionally biased region" description="Basic and acidic residues" evidence="2">
    <location>
        <begin position="307"/>
        <end position="331"/>
    </location>
</feature>
<feature type="compositionally biased region" description="Basic and acidic residues" evidence="2">
    <location>
        <begin position="20"/>
        <end position="37"/>
    </location>
</feature>
<feature type="compositionally biased region" description="Basic residues" evidence="2">
    <location>
        <begin position="476"/>
        <end position="485"/>
    </location>
</feature>
<feature type="compositionally biased region" description="Polar residues" evidence="2">
    <location>
        <begin position="143"/>
        <end position="159"/>
    </location>
</feature>
<feature type="region of interest" description="Disordered" evidence="2">
    <location>
        <begin position="302"/>
        <end position="331"/>
    </location>
</feature>
<dbReference type="Pfam" id="PF12936">
    <property type="entry name" value="Kri1_C"/>
    <property type="match status" value="1"/>
</dbReference>
<dbReference type="InterPro" id="IPR024626">
    <property type="entry name" value="Kri1-like_C"/>
</dbReference>
<keyword evidence="5" id="KW-1185">Reference proteome</keyword>
<dbReference type="GO" id="GO:0000447">
    <property type="term" value="P:endonucleolytic cleavage in ITS1 to separate SSU-rRNA from 5.8S rRNA and LSU-rRNA from tricistronic rRNA transcript (SSU-rRNA, 5.8S rRNA, LSU-rRNA)"/>
    <property type="evidence" value="ECO:0007669"/>
    <property type="project" value="TreeGrafter"/>
</dbReference>
<evidence type="ECO:0000256" key="1">
    <source>
        <dbReference type="ARBA" id="ARBA00007473"/>
    </source>
</evidence>
<feature type="compositionally biased region" description="Basic residues" evidence="2">
    <location>
        <begin position="631"/>
        <end position="640"/>
    </location>
</feature>
<dbReference type="EMBL" id="ML977316">
    <property type="protein sequence ID" value="KAF2118754.1"/>
    <property type="molecule type" value="Genomic_DNA"/>
</dbReference>
<evidence type="ECO:0000259" key="3">
    <source>
        <dbReference type="Pfam" id="PF12936"/>
    </source>
</evidence>